<dbReference type="Proteomes" id="UP000252519">
    <property type="component" value="Unassembled WGS sequence"/>
</dbReference>
<reference evidence="1 2" key="1">
    <citation type="submission" date="2014-10" db="EMBL/GenBank/DDBJ databases">
        <title>Draft genome of the hookworm Ancylostoma caninum.</title>
        <authorList>
            <person name="Mitreva M."/>
        </authorList>
    </citation>
    <scope>NUCLEOTIDE SEQUENCE [LARGE SCALE GENOMIC DNA]</scope>
    <source>
        <strain evidence="1 2">Baltimore</strain>
    </source>
</reference>
<dbReference type="EMBL" id="JOJR01000299">
    <property type="protein sequence ID" value="RCN40166.1"/>
    <property type="molecule type" value="Genomic_DNA"/>
</dbReference>
<evidence type="ECO:0000313" key="2">
    <source>
        <dbReference type="Proteomes" id="UP000252519"/>
    </source>
</evidence>
<accession>A0A368G6V3</accession>
<evidence type="ECO:0000313" key="1">
    <source>
        <dbReference type="EMBL" id="RCN40166.1"/>
    </source>
</evidence>
<sequence>MQGYYVDVCAYLDWICKYSGVCPIEDDSNDERLTGASNCSQIQA</sequence>
<name>A0A368G6V3_ANCCA</name>
<keyword evidence="2" id="KW-1185">Reference proteome</keyword>
<proteinExistence type="predicted"/>
<comment type="caution">
    <text evidence="1">The sequence shown here is derived from an EMBL/GenBank/DDBJ whole genome shotgun (WGS) entry which is preliminary data.</text>
</comment>
<protein>
    <submittedName>
        <fullName evidence="1">Uncharacterized protein</fullName>
    </submittedName>
</protein>
<organism evidence="1 2">
    <name type="scientific">Ancylostoma caninum</name>
    <name type="common">Dog hookworm</name>
    <dbReference type="NCBI Taxonomy" id="29170"/>
    <lineage>
        <taxon>Eukaryota</taxon>
        <taxon>Metazoa</taxon>
        <taxon>Ecdysozoa</taxon>
        <taxon>Nematoda</taxon>
        <taxon>Chromadorea</taxon>
        <taxon>Rhabditida</taxon>
        <taxon>Rhabditina</taxon>
        <taxon>Rhabditomorpha</taxon>
        <taxon>Strongyloidea</taxon>
        <taxon>Ancylostomatidae</taxon>
        <taxon>Ancylostomatinae</taxon>
        <taxon>Ancylostoma</taxon>
    </lineage>
</organism>
<gene>
    <name evidence="1" type="ORF">ANCCAN_13902</name>
</gene>
<dbReference type="AlphaFoldDB" id="A0A368G6V3"/>